<feature type="compositionally biased region" description="Polar residues" evidence="1">
    <location>
        <begin position="632"/>
        <end position="642"/>
    </location>
</feature>
<proteinExistence type="predicted"/>
<sequence>MSKTIHEYFERKCSDWSIEDFLNESKEEPFRLKIGLYTKSLEEINVNDQGKRQQKAQLLLNRYMKASKILFIGNLVVVKDVTGTFMLPYYSSLYAEPENQHWGTFHLHHCTFTGIGTINGGTGTVCGGTFGVNYSHKKRDLEKDEEKEHSKEWNFRPRKKVNYADVSNSDTDLDDCENEVNGGVSGNDQTHLENNTVSRECDEPVDESNITPIQERSSMEIDYESINKIAMQNDNDGFRTLPHQISSNTYNPEISVNENMLRMFPMSLAKLDKSKNSQKNNPFSFTIDDVMDIRGESGFAKFLPVNDYIELLSKKPKRVVKLPEDWRNVIEEYYKETTESGSVKSISDWIRITEELGVIKEEDNRELIKLKKYLNRVFPDISAPDSSEHHYWSEFGHRFFSRALQEFVGLDWRAMEAPVQASKYRKNYGHNHIFDTVVDGKYADLLARVWKTGEEIFVGEQAGPPTRCDLTKLATDSFKLYREMRDCLNVRILRAIEKGDVNYDNRSVFGILGFLFEIKMLIMWKDGVYVCEKYGSLNIASNPSQISEMKSGILRLLEFMMIIKTETKNNVETEYNPNSIQILKRKFDEIIRPKPSSSKGPFLTKDISPLIESHSDEEKGITPNPLPEIEHSSTQSKPETYTISLPQDIINDDSAEILDFVETIHKERISSEIREEPGKKTSRIT</sequence>
<evidence type="ECO:0000313" key="3">
    <source>
        <dbReference type="Proteomes" id="UP000789342"/>
    </source>
</evidence>
<dbReference type="Proteomes" id="UP000789342">
    <property type="component" value="Unassembled WGS sequence"/>
</dbReference>
<accession>A0A9N9BKM0</accession>
<evidence type="ECO:0000256" key="1">
    <source>
        <dbReference type="SAM" id="MobiDB-lite"/>
    </source>
</evidence>
<dbReference type="AlphaFoldDB" id="A0A9N9BKM0"/>
<feature type="region of interest" description="Disordered" evidence="1">
    <location>
        <begin position="614"/>
        <end position="642"/>
    </location>
</feature>
<dbReference type="EMBL" id="CAJVPV010004222">
    <property type="protein sequence ID" value="CAG8569066.1"/>
    <property type="molecule type" value="Genomic_DNA"/>
</dbReference>
<evidence type="ECO:0000313" key="2">
    <source>
        <dbReference type="EMBL" id="CAG8569066.1"/>
    </source>
</evidence>
<gene>
    <name evidence="2" type="ORF">AMORRO_LOCUS6379</name>
</gene>
<keyword evidence="3" id="KW-1185">Reference proteome</keyword>
<comment type="caution">
    <text evidence="2">The sequence shown here is derived from an EMBL/GenBank/DDBJ whole genome shotgun (WGS) entry which is preliminary data.</text>
</comment>
<name>A0A9N9BKM0_9GLOM</name>
<organism evidence="2 3">
    <name type="scientific">Acaulospora morrowiae</name>
    <dbReference type="NCBI Taxonomy" id="94023"/>
    <lineage>
        <taxon>Eukaryota</taxon>
        <taxon>Fungi</taxon>
        <taxon>Fungi incertae sedis</taxon>
        <taxon>Mucoromycota</taxon>
        <taxon>Glomeromycotina</taxon>
        <taxon>Glomeromycetes</taxon>
        <taxon>Diversisporales</taxon>
        <taxon>Acaulosporaceae</taxon>
        <taxon>Acaulospora</taxon>
    </lineage>
</organism>
<reference evidence="2" key="1">
    <citation type="submission" date="2021-06" db="EMBL/GenBank/DDBJ databases">
        <authorList>
            <person name="Kallberg Y."/>
            <person name="Tangrot J."/>
            <person name="Rosling A."/>
        </authorList>
    </citation>
    <scope>NUCLEOTIDE SEQUENCE</scope>
    <source>
        <strain evidence="2">CL551</strain>
    </source>
</reference>
<dbReference type="OrthoDB" id="2344764at2759"/>
<protein>
    <submittedName>
        <fullName evidence="2">7519_t:CDS:1</fullName>
    </submittedName>
</protein>